<dbReference type="Gene3D" id="3.40.50.450">
    <property type="match status" value="1"/>
</dbReference>
<dbReference type="Proteomes" id="UP001204562">
    <property type="component" value="Unassembled WGS sequence"/>
</dbReference>
<dbReference type="AlphaFoldDB" id="A0AAW5JPJ8"/>
<proteinExistence type="predicted"/>
<dbReference type="SUPFAM" id="SSF102405">
    <property type="entry name" value="MCP/YpsA-like"/>
    <property type="match status" value="1"/>
</dbReference>
<dbReference type="PANTHER" id="PTHR38440:SF1">
    <property type="entry name" value="UPF0398 PROTEIN SPR0331"/>
    <property type="match status" value="1"/>
</dbReference>
<comment type="caution">
    <text evidence="1">The sequence shown here is derived from an EMBL/GenBank/DDBJ whole genome shotgun (WGS) entry which is preliminary data.</text>
</comment>
<dbReference type="PANTHER" id="PTHR38440">
    <property type="entry name" value="UPF0398 PROTEIN YPSA"/>
    <property type="match status" value="1"/>
</dbReference>
<accession>A0AAW5JPJ8</accession>
<dbReference type="Pfam" id="PF06908">
    <property type="entry name" value="YpsA"/>
    <property type="match status" value="1"/>
</dbReference>
<dbReference type="EMBL" id="JANFYS010000013">
    <property type="protein sequence ID" value="MCQ4770305.1"/>
    <property type="molecule type" value="Genomic_DNA"/>
</dbReference>
<protein>
    <submittedName>
        <fullName evidence="1">SLOG family protein</fullName>
    </submittedName>
</protein>
<gene>
    <name evidence="1" type="ORF">NE579_07495</name>
</gene>
<evidence type="ECO:0000313" key="2">
    <source>
        <dbReference type="Proteomes" id="UP001204562"/>
    </source>
</evidence>
<evidence type="ECO:0000313" key="1">
    <source>
        <dbReference type="EMBL" id="MCQ4770305.1"/>
    </source>
</evidence>
<name>A0AAW5JPJ8_9FIRM</name>
<organism evidence="1 2">
    <name type="scientific">Intestinimonas massiliensis</name>
    <name type="common">ex Afouda et al. 2020</name>
    <dbReference type="NCBI Taxonomy" id="1673721"/>
    <lineage>
        <taxon>Bacteria</taxon>
        <taxon>Bacillati</taxon>
        <taxon>Bacillota</taxon>
        <taxon>Clostridia</taxon>
        <taxon>Eubacteriales</taxon>
        <taxon>Intestinimonas</taxon>
    </lineage>
</organism>
<dbReference type="InterPro" id="IPR010697">
    <property type="entry name" value="YspA"/>
</dbReference>
<dbReference type="RefSeq" id="WP_256303795.1">
    <property type="nucleotide sequence ID" value="NZ_JANFYS010000013.1"/>
</dbReference>
<reference evidence="1" key="1">
    <citation type="submission" date="2022-06" db="EMBL/GenBank/DDBJ databases">
        <title>Isolation of gut microbiota from human fecal samples.</title>
        <authorList>
            <person name="Pamer E.G."/>
            <person name="Barat B."/>
            <person name="Waligurski E."/>
            <person name="Medina S."/>
            <person name="Paddock L."/>
            <person name="Mostad J."/>
        </authorList>
    </citation>
    <scope>NUCLEOTIDE SEQUENCE</scope>
    <source>
        <strain evidence="1">DFI.9.91</strain>
    </source>
</reference>
<sequence length="139" mass="15680">MLPWVKKRLEKVIEESIQTGYLYFGAGGALGFDTLAANTVIKLRAKHPDIKLILVLPCKTQTRGWKQSDIEEYERIIKAADKVVYTSENYFSGCMHKRNRHLVNNSSLCICYLTEDNGGTFYTVNYAKQNGLSIVNIAG</sequence>